<feature type="domain" description="Alcohol dehydrogenase-like N-terminal" evidence="2">
    <location>
        <begin position="52"/>
        <end position="107"/>
    </location>
</feature>
<name>A0A3Q0JAR5_DIACI</name>
<dbReference type="GeneID" id="103517736"/>
<evidence type="ECO:0000256" key="1">
    <source>
        <dbReference type="SAM" id="SignalP"/>
    </source>
</evidence>
<proteinExistence type="predicted"/>
<sequence>MWPVLGLLVVLLSARLTQTKPPGQYAAILRSFGGPEKFSIEDYWPIPEDFKDDECWILVKAAAVYPWDKWARFNNGTRARLKAPVVIGQEVSGIVIQCGKGVTHLEVRLSE</sequence>
<dbReference type="Pfam" id="PF08240">
    <property type="entry name" value="ADH_N"/>
    <property type="match status" value="1"/>
</dbReference>
<dbReference type="InterPro" id="IPR011032">
    <property type="entry name" value="GroES-like_sf"/>
</dbReference>
<evidence type="ECO:0000313" key="3">
    <source>
        <dbReference type="Proteomes" id="UP000079169"/>
    </source>
</evidence>
<dbReference type="AlphaFoldDB" id="A0A3Q0JAR5"/>
<feature type="chain" id="PRO_5018093961" evidence="1">
    <location>
        <begin position="20"/>
        <end position="111"/>
    </location>
</feature>
<feature type="signal peptide" evidence="1">
    <location>
        <begin position="1"/>
        <end position="19"/>
    </location>
</feature>
<gene>
    <name evidence="4" type="primary">LOC103517736</name>
</gene>
<dbReference type="Proteomes" id="UP000079169">
    <property type="component" value="Unplaced"/>
</dbReference>
<keyword evidence="3" id="KW-1185">Reference proteome</keyword>
<reference evidence="4" key="1">
    <citation type="submission" date="2025-08" db="UniProtKB">
        <authorList>
            <consortium name="RefSeq"/>
        </authorList>
    </citation>
    <scope>IDENTIFICATION</scope>
</reference>
<evidence type="ECO:0000259" key="2">
    <source>
        <dbReference type="Pfam" id="PF08240"/>
    </source>
</evidence>
<organism evidence="3 4">
    <name type="scientific">Diaphorina citri</name>
    <name type="common">Asian citrus psyllid</name>
    <dbReference type="NCBI Taxonomy" id="121845"/>
    <lineage>
        <taxon>Eukaryota</taxon>
        <taxon>Metazoa</taxon>
        <taxon>Ecdysozoa</taxon>
        <taxon>Arthropoda</taxon>
        <taxon>Hexapoda</taxon>
        <taxon>Insecta</taxon>
        <taxon>Pterygota</taxon>
        <taxon>Neoptera</taxon>
        <taxon>Paraneoptera</taxon>
        <taxon>Hemiptera</taxon>
        <taxon>Sternorrhyncha</taxon>
        <taxon>Psylloidea</taxon>
        <taxon>Psyllidae</taxon>
        <taxon>Diaphorininae</taxon>
        <taxon>Diaphorina</taxon>
    </lineage>
</organism>
<accession>A0A3Q0JAR5</accession>
<dbReference type="KEGG" id="dci:103517736"/>
<protein>
    <submittedName>
        <fullName evidence="4">Uncharacterized protein LOC103517736</fullName>
    </submittedName>
</protein>
<dbReference type="RefSeq" id="XP_026685526.1">
    <property type="nucleotide sequence ID" value="XM_026829725.1"/>
</dbReference>
<dbReference type="SUPFAM" id="SSF50129">
    <property type="entry name" value="GroES-like"/>
    <property type="match status" value="1"/>
</dbReference>
<evidence type="ECO:0000313" key="4">
    <source>
        <dbReference type="RefSeq" id="XP_026685526.1"/>
    </source>
</evidence>
<keyword evidence="1" id="KW-0732">Signal</keyword>
<dbReference type="InterPro" id="IPR013154">
    <property type="entry name" value="ADH-like_N"/>
</dbReference>
<dbReference type="Gene3D" id="3.90.180.10">
    <property type="entry name" value="Medium-chain alcohol dehydrogenases, catalytic domain"/>
    <property type="match status" value="1"/>
</dbReference>
<dbReference type="PaxDb" id="121845-A0A3Q0JAR5"/>